<name>A0A271LD11_9HYPH</name>
<keyword evidence="3" id="KW-1185">Reference proteome</keyword>
<protein>
    <submittedName>
        <fullName evidence="2">Uncharacterized protein</fullName>
    </submittedName>
</protein>
<organism evidence="2 3">
    <name type="scientific">Mesorhizobium temperatum</name>
    <dbReference type="NCBI Taxonomy" id="241416"/>
    <lineage>
        <taxon>Bacteria</taxon>
        <taxon>Pseudomonadati</taxon>
        <taxon>Pseudomonadota</taxon>
        <taxon>Alphaproteobacteria</taxon>
        <taxon>Hyphomicrobiales</taxon>
        <taxon>Phyllobacteriaceae</taxon>
        <taxon>Mesorhizobium</taxon>
    </lineage>
</organism>
<dbReference type="EMBL" id="NPKJ01000073">
    <property type="protein sequence ID" value="PAQ05210.1"/>
    <property type="molecule type" value="Genomic_DNA"/>
</dbReference>
<comment type="caution">
    <text evidence="2">The sequence shown here is derived from an EMBL/GenBank/DDBJ whole genome shotgun (WGS) entry which is preliminary data.</text>
</comment>
<evidence type="ECO:0000313" key="3">
    <source>
        <dbReference type="Proteomes" id="UP000216442"/>
    </source>
</evidence>
<gene>
    <name evidence="2" type="ORF">CIT26_30890</name>
</gene>
<feature type="compositionally biased region" description="Polar residues" evidence="1">
    <location>
        <begin position="13"/>
        <end position="26"/>
    </location>
</feature>
<accession>A0A271LD11</accession>
<feature type="region of interest" description="Disordered" evidence="1">
    <location>
        <begin position="1"/>
        <end position="26"/>
    </location>
</feature>
<sequence>MSNDDAADAGFGTAQSSVDTGGTTNDIYIGPESSAITIGGTPAEGDLVVFQIYRDVSDAGDTMAVDARLHGIHIYLTTNAATDA</sequence>
<dbReference type="OrthoDB" id="7605679at2"/>
<evidence type="ECO:0000256" key="1">
    <source>
        <dbReference type="SAM" id="MobiDB-lite"/>
    </source>
</evidence>
<reference evidence="2 3" key="1">
    <citation type="submission" date="2017-08" db="EMBL/GenBank/DDBJ databases">
        <title>Mesorhizobium wenxinae sp. nov., a novel rhizobial species isolated from root nodules of chickpea (Cicer arietinum L.).</title>
        <authorList>
            <person name="Zhang J."/>
        </authorList>
    </citation>
    <scope>NUCLEOTIDE SEQUENCE [LARGE SCALE GENOMIC DNA]</scope>
    <source>
        <strain evidence="2 3">SDW018</strain>
    </source>
</reference>
<dbReference type="Proteomes" id="UP000216442">
    <property type="component" value="Unassembled WGS sequence"/>
</dbReference>
<evidence type="ECO:0000313" key="2">
    <source>
        <dbReference type="EMBL" id="PAQ05210.1"/>
    </source>
</evidence>
<proteinExistence type="predicted"/>
<dbReference type="AlphaFoldDB" id="A0A271LD11"/>